<evidence type="ECO:0000313" key="8">
    <source>
        <dbReference type="EMBL" id="MBT0771023.1"/>
    </source>
</evidence>
<keyword evidence="9" id="KW-1185">Reference proteome</keyword>
<dbReference type="Proteomes" id="UP001197247">
    <property type="component" value="Unassembled WGS sequence"/>
</dbReference>
<dbReference type="InterPro" id="IPR051202">
    <property type="entry name" value="Peptidase_C40"/>
</dbReference>
<protein>
    <submittedName>
        <fullName evidence="8">C40 family peptidase</fullName>
    </submittedName>
</protein>
<evidence type="ECO:0000256" key="5">
    <source>
        <dbReference type="SAM" id="Coils"/>
    </source>
</evidence>
<organism evidence="8 9">
    <name type="scientific">Kineosporia corallincola</name>
    <dbReference type="NCBI Taxonomy" id="2835133"/>
    <lineage>
        <taxon>Bacteria</taxon>
        <taxon>Bacillati</taxon>
        <taxon>Actinomycetota</taxon>
        <taxon>Actinomycetes</taxon>
        <taxon>Kineosporiales</taxon>
        <taxon>Kineosporiaceae</taxon>
        <taxon>Kineosporia</taxon>
    </lineage>
</organism>
<sequence>MRSDGPKPGQPAETRIDVQHSEPRDASRGSRPLGGDASRAGEIPAVEGALRVAGPTPRNGRSFFRPRTIGNPLRLTGWRRYAGVLAPLALACSAVFAAPAATAAPAPTVDSVKKQVEKLREEADQAAEDYAETREKRKSSLVKLKAAKKDYAKQKDRVATLKEQVGLLAAESYKKGELSTLDLFLSDDPESALAQSGYLPSLSDRQAGALNSLTDAQQDLLDTQKTMQEQADEAKAAQTKMKKSKEKAEKKLASAEAQLDQLEASQRAAADVAANSGGTVSDNAGGDCSAGAAAAPSAAAKAAINFACSQLGDPYVWAAAGPNSWDCSGLTMAAYASGGVSLPHSSRLQASYGTSVSISALQPGDLVFFHSPISHVGIYLGSGMMVHAPSTGDVVKVASMWTTPSAAVRLG</sequence>
<dbReference type="InterPro" id="IPR038765">
    <property type="entry name" value="Papain-like_cys_pep_sf"/>
</dbReference>
<feature type="compositionally biased region" description="Basic and acidic residues" evidence="6">
    <location>
        <begin position="14"/>
        <end position="28"/>
    </location>
</feature>
<dbReference type="EMBL" id="JAHBAY010000007">
    <property type="protein sequence ID" value="MBT0771023.1"/>
    <property type="molecule type" value="Genomic_DNA"/>
</dbReference>
<feature type="domain" description="NlpC/P60" evidence="7">
    <location>
        <begin position="297"/>
        <end position="411"/>
    </location>
</feature>
<evidence type="ECO:0000256" key="4">
    <source>
        <dbReference type="ARBA" id="ARBA00022807"/>
    </source>
</evidence>
<reference evidence="8 9" key="1">
    <citation type="submission" date="2021-05" db="EMBL/GenBank/DDBJ databases">
        <title>Kineosporia and Streptomyces sp. nov. two new marine actinobacteria isolated from Coral.</title>
        <authorList>
            <person name="Buangrab K."/>
            <person name="Sutthacheep M."/>
            <person name="Yeemin T."/>
            <person name="Harunari E."/>
            <person name="Igarashi Y."/>
            <person name="Kanchanasin P."/>
            <person name="Tanasupawat S."/>
            <person name="Phongsopitanun W."/>
        </authorList>
    </citation>
    <scope>NUCLEOTIDE SEQUENCE [LARGE SCALE GENOMIC DNA]</scope>
    <source>
        <strain evidence="8 9">J2-2</strain>
    </source>
</reference>
<evidence type="ECO:0000259" key="7">
    <source>
        <dbReference type="PROSITE" id="PS51935"/>
    </source>
</evidence>
<comment type="caution">
    <text evidence="8">The sequence shown here is derived from an EMBL/GenBank/DDBJ whole genome shotgun (WGS) entry which is preliminary data.</text>
</comment>
<dbReference type="RefSeq" id="WP_214157299.1">
    <property type="nucleotide sequence ID" value="NZ_JAHBAY010000007.1"/>
</dbReference>
<evidence type="ECO:0000256" key="1">
    <source>
        <dbReference type="ARBA" id="ARBA00007074"/>
    </source>
</evidence>
<keyword evidence="5" id="KW-0175">Coiled coil</keyword>
<gene>
    <name evidence="8" type="ORF">KIH74_18940</name>
</gene>
<feature type="coiled-coil region" evidence="5">
    <location>
        <begin position="213"/>
        <end position="272"/>
    </location>
</feature>
<feature type="region of interest" description="Disordered" evidence="6">
    <location>
        <begin position="1"/>
        <end position="65"/>
    </location>
</feature>
<feature type="coiled-coil region" evidence="5">
    <location>
        <begin position="109"/>
        <end position="164"/>
    </location>
</feature>
<evidence type="ECO:0000313" key="9">
    <source>
        <dbReference type="Proteomes" id="UP001197247"/>
    </source>
</evidence>
<evidence type="ECO:0000256" key="2">
    <source>
        <dbReference type="ARBA" id="ARBA00022670"/>
    </source>
</evidence>
<accession>A0ABS5TJL1</accession>
<keyword evidence="2" id="KW-0645">Protease</keyword>
<dbReference type="PANTHER" id="PTHR47053">
    <property type="entry name" value="MUREIN DD-ENDOPEPTIDASE MEPH-RELATED"/>
    <property type="match status" value="1"/>
</dbReference>
<dbReference type="Gene3D" id="3.90.1720.10">
    <property type="entry name" value="endopeptidase domain like (from Nostoc punctiforme)"/>
    <property type="match status" value="1"/>
</dbReference>
<keyword evidence="4" id="KW-0788">Thiol protease</keyword>
<dbReference type="PROSITE" id="PS51935">
    <property type="entry name" value="NLPC_P60"/>
    <property type="match status" value="1"/>
</dbReference>
<dbReference type="InterPro" id="IPR000064">
    <property type="entry name" value="NLP_P60_dom"/>
</dbReference>
<comment type="similarity">
    <text evidence="1">Belongs to the peptidase C40 family.</text>
</comment>
<evidence type="ECO:0000256" key="6">
    <source>
        <dbReference type="SAM" id="MobiDB-lite"/>
    </source>
</evidence>
<evidence type="ECO:0000256" key="3">
    <source>
        <dbReference type="ARBA" id="ARBA00022801"/>
    </source>
</evidence>
<name>A0ABS5TJL1_9ACTN</name>
<dbReference type="SUPFAM" id="SSF54001">
    <property type="entry name" value="Cysteine proteinases"/>
    <property type="match status" value="1"/>
</dbReference>
<dbReference type="Pfam" id="PF00877">
    <property type="entry name" value="NLPC_P60"/>
    <property type="match status" value="1"/>
</dbReference>
<keyword evidence="3" id="KW-0378">Hydrolase</keyword>
<proteinExistence type="inferred from homology"/>
<dbReference type="PANTHER" id="PTHR47053:SF1">
    <property type="entry name" value="MUREIN DD-ENDOPEPTIDASE MEPH-RELATED"/>
    <property type="match status" value="1"/>
</dbReference>